<evidence type="ECO:0000256" key="4">
    <source>
        <dbReference type="ARBA" id="ARBA00022574"/>
    </source>
</evidence>
<evidence type="ECO:0000256" key="5">
    <source>
        <dbReference type="ARBA" id="ARBA00022737"/>
    </source>
</evidence>
<evidence type="ECO:0000256" key="7">
    <source>
        <dbReference type="SAM" id="MobiDB-lite"/>
    </source>
</evidence>
<evidence type="ECO:0000256" key="6">
    <source>
        <dbReference type="ARBA" id="ARBA00023203"/>
    </source>
</evidence>
<comment type="similarity">
    <text evidence="2">Belongs to the WD repeat coronin family.</text>
</comment>
<comment type="caution">
    <text evidence="9">The sequence shown here is derived from an EMBL/GenBank/DDBJ whole genome shotgun (WGS) entry which is preliminary data.</text>
</comment>
<evidence type="ECO:0000256" key="3">
    <source>
        <dbReference type="ARBA" id="ARBA00022490"/>
    </source>
</evidence>
<keyword evidence="6" id="KW-0009">Actin-binding</keyword>
<dbReference type="Proteomes" id="UP001363151">
    <property type="component" value="Unassembled WGS sequence"/>
</dbReference>
<evidence type="ECO:0000313" key="9">
    <source>
        <dbReference type="EMBL" id="KAK7249087.1"/>
    </source>
</evidence>
<dbReference type="PANTHER" id="PTHR10856:SF20">
    <property type="entry name" value="CORONIN-7"/>
    <property type="match status" value="1"/>
</dbReference>
<dbReference type="Pfam" id="PF16300">
    <property type="entry name" value="WD40_4"/>
    <property type="match status" value="1"/>
</dbReference>
<keyword evidence="3" id="KW-0963">Cytoplasm</keyword>
<dbReference type="SMART" id="SM01167">
    <property type="entry name" value="DUF1900"/>
    <property type="match status" value="1"/>
</dbReference>
<protein>
    <submittedName>
        <fullName evidence="9">Coronin, actin binding protein</fullName>
    </submittedName>
</protein>
<evidence type="ECO:0000256" key="1">
    <source>
        <dbReference type="ARBA" id="ARBA00004496"/>
    </source>
</evidence>
<dbReference type="Pfam" id="PF00400">
    <property type="entry name" value="WD40"/>
    <property type="match status" value="2"/>
</dbReference>
<keyword evidence="5" id="KW-0677">Repeat</keyword>
<evidence type="ECO:0000259" key="8">
    <source>
        <dbReference type="SMART" id="SM01166"/>
    </source>
</evidence>
<feature type="compositionally biased region" description="Low complexity" evidence="7">
    <location>
        <begin position="406"/>
        <end position="418"/>
    </location>
</feature>
<keyword evidence="10" id="KW-1185">Reference proteome</keyword>
<name>A0ABR1G6Z0_AURAN</name>
<dbReference type="InterPro" id="IPR015943">
    <property type="entry name" value="WD40/YVTN_repeat-like_dom_sf"/>
</dbReference>
<proteinExistence type="inferred from homology"/>
<dbReference type="SMART" id="SM01166">
    <property type="entry name" value="DUF1899"/>
    <property type="match status" value="1"/>
</dbReference>
<dbReference type="SUPFAM" id="SSF50960">
    <property type="entry name" value="TolB, C-terminal domain"/>
    <property type="match status" value="1"/>
</dbReference>
<sequence length="493" mass="52840">MASQVASRPSVRFESGVKRKYKFLSALEQINHDCVYNLKPSSASPGVACSAAYWAIPYASGGGGPVLVSKIDAVGKMEPTEAPQRCVVGHKAAVHRCAFSPFDDGLLCTASDDSYVKVFQVAGALEHRYCDVEATTVGAHAGGARELAWHPSAEGLLLSAGASECCLWDVASQKKIAGTSVDAAVHAVEWSYDGATYLASCRDRTLRLFDARTGAEGWRCEPHGGSRAFTALWGGPGHAVLSAGSAQRGGREVCLLDARKASEGPVFRKLVDAQTGELMPVYDEDSSVLWVWGRGDTSAKHYEVDAAAATAADAFDAGQDWRTASGAGPHCGVCALPKSACDVMALEVIKFLRLTTTTVETVGFSVPRTAELKEYFNDDLFRETRARMSSMDAESWAGGEDAPPVLASRRPSSNPPLLSERVVERKVLNTELVNDRLSTEKQERDNDDAAMDNLSRLATQYEKFNVNRSMGAKPGVDAQVVDGGEVSDSEWDD</sequence>
<dbReference type="EMBL" id="JBBJCI010000083">
    <property type="protein sequence ID" value="KAK7249087.1"/>
    <property type="molecule type" value="Genomic_DNA"/>
</dbReference>
<keyword evidence="4" id="KW-0853">WD repeat</keyword>
<dbReference type="Gene3D" id="2.130.10.10">
    <property type="entry name" value="YVTN repeat-like/Quinoprotein amine dehydrogenase"/>
    <property type="match status" value="1"/>
</dbReference>
<comment type="subcellular location">
    <subcellularLocation>
        <location evidence="1">Cytoplasm</location>
    </subcellularLocation>
</comment>
<feature type="domain" description="DUF1899" evidence="8">
    <location>
        <begin position="15"/>
        <end position="75"/>
    </location>
</feature>
<dbReference type="InterPro" id="IPR015505">
    <property type="entry name" value="Coronin"/>
</dbReference>
<reference evidence="9 10" key="1">
    <citation type="submission" date="2024-03" db="EMBL/GenBank/DDBJ databases">
        <title>Aureococcus anophagefferens CCMP1851 and Kratosvirus quantuckense: Draft genome of a second virus-susceptible host strain in the model system.</title>
        <authorList>
            <person name="Chase E."/>
            <person name="Truchon A.R."/>
            <person name="Schepens W."/>
            <person name="Wilhelm S.W."/>
        </authorList>
    </citation>
    <scope>NUCLEOTIDE SEQUENCE [LARGE SCALE GENOMIC DNA]</scope>
    <source>
        <strain evidence="9 10">CCMP1851</strain>
    </source>
</reference>
<dbReference type="SMART" id="SM00320">
    <property type="entry name" value="WD40"/>
    <property type="match status" value="3"/>
</dbReference>
<feature type="region of interest" description="Disordered" evidence="7">
    <location>
        <begin position="391"/>
        <end position="418"/>
    </location>
</feature>
<feature type="region of interest" description="Disordered" evidence="7">
    <location>
        <begin position="468"/>
        <end position="493"/>
    </location>
</feature>
<gene>
    <name evidence="9" type="ORF">SO694_00044247</name>
</gene>
<accession>A0ABR1G6Z0</accession>
<dbReference type="PANTHER" id="PTHR10856">
    <property type="entry name" value="CORONIN"/>
    <property type="match status" value="1"/>
</dbReference>
<dbReference type="InterPro" id="IPR001680">
    <property type="entry name" value="WD40_rpt"/>
</dbReference>
<evidence type="ECO:0000256" key="2">
    <source>
        <dbReference type="ARBA" id="ARBA00009482"/>
    </source>
</evidence>
<organism evidence="9 10">
    <name type="scientific">Aureococcus anophagefferens</name>
    <name type="common">Harmful bloom alga</name>
    <dbReference type="NCBI Taxonomy" id="44056"/>
    <lineage>
        <taxon>Eukaryota</taxon>
        <taxon>Sar</taxon>
        <taxon>Stramenopiles</taxon>
        <taxon>Ochrophyta</taxon>
        <taxon>Pelagophyceae</taxon>
        <taxon>Pelagomonadales</taxon>
        <taxon>Pelagomonadaceae</taxon>
        <taxon>Aureococcus</taxon>
    </lineage>
</organism>
<dbReference type="InterPro" id="IPR015048">
    <property type="entry name" value="DUF1899"/>
</dbReference>
<evidence type="ECO:0000313" key="10">
    <source>
        <dbReference type="Proteomes" id="UP001363151"/>
    </source>
</evidence>